<sequence>MEELVIFKAVNYNLSTSIRWKCSQRLSKKCPVILITSKVSFTNPQLIKDHSYPGDHNLAVVEKAKEEMNNPMKITTNKPSQVFSAVMSELLQNCLKSSSSEESIKRTLRNYKNRGIPSKPNSLAELTITDEWALYKN</sequence>
<organism evidence="1 2">
    <name type="scientific">Aphis craccivora</name>
    <name type="common">Cowpea aphid</name>
    <dbReference type="NCBI Taxonomy" id="307492"/>
    <lineage>
        <taxon>Eukaryota</taxon>
        <taxon>Metazoa</taxon>
        <taxon>Ecdysozoa</taxon>
        <taxon>Arthropoda</taxon>
        <taxon>Hexapoda</taxon>
        <taxon>Insecta</taxon>
        <taxon>Pterygota</taxon>
        <taxon>Neoptera</taxon>
        <taxon>Paraneoptera</taxon>
        <taxon>Hemiptera</taxon>
        <taxon>Sternorrhyncha</taxon>
        <taxon>Aphidomorpha</taxon>
        <taxon>Aphidoidea</taxon>
        <taxon>Aphididae</taxon>
        <taxon>Aphidini</taxon>
        <taxon>Aphis</taxon>
        <taxon>Aphis</taxon>
    </lineage>
</organism>
<evidence type="ECO:0000313" key="2">
    <source>
        <dbReference type="Proteomes" id="UP000478052"/>
    </source>
</evidence>
<reference evidence="1 2" key="1">
    <citation type="submission" date="2019-08" db="EMBL/GenBank/DDBJ databases">
        <title>Whole genome of Aphis craccivora.</title>
        <authorList>
            <person name="Voronova N.V."/>
            <person name="Shulinski R.S."/>
            <person name="Bandarenka Y.V."/>
            <person name="Zhorov D.G."/>
            <person name="Warner D."/>
        </authorList>
    </citation>
    <scope>NUCLEOTIDE SEQUENCE [LARGE SCALE GENOMIC DNA]</scope>
    <source>
        <strain evidence="1">180601</strain>
        <tissue evidence="1">Whole Body</tissue>
    </source>
</reference>
<evidence type="ECO:0000313" key="1">
    <source>
        <dbReference type="EMBL" id="KAF0766386.1"/>
    </source>
</evidence>
<dbReference type="EMBL" id="VUJU01001202">
    <property type="protein sequence ID" value="KAF0766386.1"/>
    <property type="molecule type" value="Genomic_DNA"/>
</dbReference>
<keyword evidence="2" id="KW-1185">Reference proteome</keyword>
<dbReference type="OrthoDB" id="6347550at2759"/>
<name>A0A6G0Z7U8_APHCR</name>
<comment type="caution">
    <text evidence="1">The sequence shown here is derived from an EMBL/GenBank/DDBJ whole genome shotgun (WGS) entry which is preliminary data.</text>
</comment>
<dbReference type="AlphaFoldDB" id="A0A6G0Z7U8"/>
<proteinExistence type="predicted"/>
<dbReference type="Proteomes" id="UP000478052">
    <property type="component" value="Unassembled WGS sequence"/>
</dbReference>
<accession>A0A6G0Z7U8</accession>
<gene>
    <name evidence="1" type="ORF">FWK35_00004210</name>
</gene>
<protein>
    <submittedName>
        <fullName evidence="1">FLYWCH-type domain-containing protein</fullName>
    </submittedName>
</protein>